<dbReference type="AlphaFoldDB" id="A0AAD9H154"/>
<reference evidence="1" key="1">
    <citation type="submission" date="2023-08" db="EMBL/GenBank/DDBJ databases">
        <title>Reference Genome Resource for the Citrus Pathogen Phytophthora citrophthora.</title>
        <authorList>
            <person name="Moller H."/>
            <person name="Coetzee B."/>
            <person name="Rose L.J."/>
            <person name="Van Niekerk J.M."/>
        </authorList>
    </citation>
    <scope>NUCLEOTIDE SEQUENCE</scope>
    <source>
        <strain evidence="1">STE-U-9442</strain>
    </source>
</reference>
<gene>
    <name evidence="1" type="ORF">P3T76_001711</name>
</gene>
<name>A0AAD9H154_9STRA</name>
<evidence type="ECO:0000313" key="2">
    <source>
        <dbReference type="Proteomes" id="UP001259832"/>
    </source>
</evidence>
<comment type="caution">
    <text evidence="1">The sequence shown here is derived from an EMBL/GenBank/DDBJ whole genome shotgun (WGS) entry which is preliminary data.</text>
</comment>
<protein>
    <submittedName>
        <fullName evidence="1">Uncharacterized protein</fullName>
    </submittedName>
</protein>
<organism evidence="1 2">
    <name type="scientific">Phytophthora citrophthora</name>
    <dbReference type="NCBI Taxonomy" id="4793"/>
    <lineage>
        <taxon>Eukaryota</taxon>
        <taxon>Sar</taxon>
        <taxon>Stramenopiles</taxon>
        <taxon>Oomycota</taxon>
        <taxon>Peronosporomycetes</taxon>
        <taxon>Peronosporales</taxon>
        <taxon>Peronosporaceae</taxon>
        <taxon>Phytophthora</taxon>
    </lineage>
</organism>
<keyword evidence="2" id="KW-1185">Reference proteome</keyword>
<proteinExistence type="predicted"/>
<dbReference type="EMBL" id="JASMQC010000002">
    <property type="protein sequence ID" value="KAK1947701.1"/>
    <property type="molecule type" value="Genomic_DNA"/>
</dbReference>
<evidence type="ECO:0000313" key="1">
    <source>
        <dbReference type="EMBL" id="KAK1947701.1"/>
    </source>
</evidence>
<dbReference type="Proteomes" id="UP001259832">
    <property type="component" value="Unassembled WGS sequence"/>
</dbReference>
<accession>A0AAD9H154</accession>
<sequence>MVKRFEDVVVYQDREAMCPRRLTLASSSSESGYEDRECPKEMQKLSRTVQSELLLKVHD</sequence>